<keyword evidence="2" id="KW-0378">Hydrolase</keyword>
<dbReference type="Gene3D" id="3.40.50.1820">
    <property type="entry name" value="alpha/beta hydrolase"/>
    <property type="match status" value="1"/>
</dbReference>
<evidence type="ECO:0000313" key="3">
    <source>
        <dbReference type="Proteomes" id="UP001597417"/>
    </source>
</evidence>
<evidence type="ECO:0000259" key="1">
    <source>
        <dbReference type="Pfam" id="PF07859"/>
    </source>
</evidence>
<dbReference type="GO" id="GO:0016787">
    <property type="term" value="F:hydrolase activity"/>
    <property type="evidence" value="ECO:0007669"/>
    <property type="project" value="UniProtKB-KW"/>
</dbReference>
<accession>A0ABW5FIW4</accession>
<dbReference type="Pfam" id="PF07859">
    <property type="entry name" value="Abhydrolase_3"/>
    <property type="match status" value="1"/>
</dbReference>
<evidence type="ECO:0000313" key="2">
    <source>
        <dbReference type="EMBL" id="MFD2414928.1"/>
    </source>
</evidence>
<dbReference type="SUPFAM" id="SSF53474">
    <property type="entry name" value="alpha/beta-Hydrolases"/>
    <property type="match status" value="1"/>
</dbReference>
<dbReference type="InterPro" id="IPR013094">
    <property type="entry name" value="AB_hydrolase_3"/>
</dbReference>
<dbReference type="InterPro" id="IPR029058">
    <property type="entry name" value="AB_hydrolase_fold"/>
</dbReference>
<dbReference type="EMBL" id="JBHUKR010000002">
    <property type="protein sequence ID" value="MFD2414928.1"/>
    <property type="molecule type" value="Genomic_DNA"/>
</dbReference>
<protein>
    <submittedName>
        <fullName evidence="2">Alpha/beta hydrolase fold domain-containing protein</fullName>
    </submittedName>
</protein>
<keyword evidence="3" id="KW-1185">Reference proteome</keyword>
<name>A0ABW5FIW4_9PSEU</name>
<dbReference type="Proteomes" id="UP001597417">
    <property type="component" value="Unassembled WGS sequence"/>
</dbReference>
<sequence length="78" mass="8827">MVDRRTMRWYWDHYLPAPGRSPPSGRVPLRADDLRGVAPVIVVTAEQDVLREEGEAYVTALVDVGFRRIRCLCGRCVG</sequence>
<reference evidence="3" key="1">
    <citation type="journal article" date="2019" name="Int. J. Syst. Evol. Microbiol.">
        <title>The Global Catalogue of Microorganisms (GCM) 10K type strain sequencing project: providing services to taxonomists for standard genome sequencing and annotation.</title>
        <authorList>
            <consortium name="The Broad Institute Genomics Platform"/>
            <consortium name="The Broad Institute Genome Sequencing Center for Infectious Disease"/>
            <person name="Wu L."/>
            <person name="Ma J."/>
        </authorList>
    </citation>
    <scope>NUCLEOTIDE SEQUENCE [LARGE SCALE GENOMIC DNA]</scope>
    <source>
        <strain evidence="3">CGMCC 4.7645</strain>
    </source>
</reference>
<gene>
    <name evidence="2" type="ORF">ACFSXZ_01145</name>
</gene>
<proteinExistence type="predicted"/>
<feature type="domain" description="Alpha/beta hydrolase fold-3" evidence="1">
    <location>
        <begin position="2"/>
        <end position="65"/>
    </location>
</feature>
<organism evidence="2 3">
    <name type="scientific">Amycolatopsis pigmentata</name>
    <dbReference type="NCBI Taxonomy" id="450801"/>
    <lineage>
        <taxon>Bacteria</taxon>
        <taxon>Bacillati</taxon>
        <taxon>Actinomycetota</taxon>
        <taxon>Actinomycetes</taxon>
        <taxon>Pseudonocardiales</taxon>
        <taxon>Pseudonocardiaceae</taxon>
        <taxon>Amycolatopsis</taxon>
    </lineage>
</organism>
<comment type="caution">
    <text evidence="2">The sequence shown here is derived from an EMBL/GenBank/DDBJ whole genome shotgun (WGS) entry which is preliminary data.</text>
</comment>
<dbReference type="RefSeq" id="WP_378260236.1">
    <property type="nucleotide sequence ID" value="NZ_JBHUKR010000002.1"/>
</dbReference>